<evidence type="ECO:0000313" key="3">
    <source>
        <dbReference type="EMBL" id="CAD7283824.1"/>
    </source>
</evidence>
<keyword evidence="4" id="KW-1185">Reference proteome</keyword>
<dbReference type="EMBL" id="OA888242">
    <property type="protein sequence ID" value="CAD7283824.1"/>
    <property type="molecule type" value="Genomic_DNA"/>
</dbReference>
<dbReference type="PANTHER" id="PTHR21974">
    <property type="entry name" value="RE15880P"/>
    <property type="match status" value="1"/>
</dbReference>
<dbReference type="EMBL" id="CAJPEX010006205">
    <property type="protein sequence ID" value="CAG0923976.1"/>
    <property type="molecule type" value="Genomic_DNA"/>
</dbReference>
<evidence type="ECO:0000256" key="2">
    <source>
        <dbReference type="SAM" id="MobiDB-lite"/>
    </source>
</evidence>
<accession>A0A7R9BZ18</accession>
<organism evidence="3">
    <name type="scientific">Notodromas monacha</name>
    <dbReference type="NCBI Taxonomy" id="399045"/>
    <lineage>
        <taxon>Eukaryota</taxon>
        <taxon>Metazoa</taxon>
        <taxon>Ecdysozoa</taxon>
        <taxon>Arthropoda</taxon>
        <taxon>Crustacea</taxon>
        <taxon>Oligostraca</taxon>
        <taxon>Ostracoda</taxon>
        <taxon>Podocopa</taxon>
        <taxon>Podocopida</taxon>
        <taxon>Cypridocopina</taxon>
        <taxon>Cypridoidea</taxon>
        <taxon>Cyprididae</taxon>
        <taxon>Notodromas</taxon>
    </lineage>
</organism>
<dbReference type="Proteomes" id="UP000678499">
    <property type="component" value="Unassembled WGS sequence"/>
</dbReference>
<dbReference type="OrthoDB" id="6432391at2759"/>
<evidence type="ECO:0000256" key="1">
    <source>
        <dbReference type="SAM" id="Coils"/>
    </source>
</evidence>
<dbReference type="GO" id="GO:0005929">
    <property type="term" value="C:cilium"/>
    <property type="evidence" value="ECO:0007669"/>
    <property type="project" value="TreeGrafter"/>
</dbReference>
<protein>
    <submittedName>
        <fullName evidence="3">Uncharacterized protein</fullName>
    </submittedName>
</protein>
<keyword evidence="1" id="KW-0175">Coiled coil</keyword>
<feature type="region of interest" description="Disordered" evidence="2">
    <location>
        <begin position="370"/>
        <end position="411"/>
    </location>
</feature>
<gene>
    <name evidence="3" type="ORF">NMOB1V02_LOCUS11434</name>
</gene>
<evidence type="ECO:0000313" key="4">
    <source>
        <dbReference type="Proteomes" id="UP000678499"/>
    </source>
</evidence>
<feature type="coiled-coil region" evidence="1">
    <location>
        <begin position="146"/>
        <end position="180"/>
    </location>
</feature>
<feature type="compositionally biased region" description="Polar residues" evidence="2">
    <location>
        <begin position="376"/>
        <end position="389"/>
    </location>
</feature>
<reference evidence="3" key="1">
    <citation type="submission" date="2020-11" db="EMBL/GenBank/DDBJ databases">
        <authorList>
            <person name="Tran Van P."/>
        </authorList>
    </citation>
    <scope>NUCLEOTIDE SEQUENCE</scope>
</reference>
<name>A0A7R9BZ18_9CRUS</name>
<dbReference type="AlphaFoldDB" id="A0A7R9BZ18"/>
<sequence>MGCGMSTDGAASNQHNNPNAGVAKALRKYLKLEQAIRLRESRNPWQKMRLNFLTLADVEKDIRAKSLELAEMQQKTHSLEIPTFRMINALQVTIPHSCSLIQFYNRGHTEADLVSLEGILKAETQGNADQDKIDALTRQILLTSELGSLEAQKAQLSSEIKSLEAEAEELQNLYSKQDTVLDAVFGGEYGSMKENQLEQEWEIFDKRREQVTDVLSRWTQARSNMVTAFLKITSASESNSSDRNESEQKRADARNDLTTAANSFQAARRNLGNVDTRYCSDEVIDALQTAAADAFKDGDSNNSQTDSFYSEMMRNAASFAVWIDEVIKTRILPHHEAESKKAKEAEVALRAERIHLLKKKAIMEEVGVEYSEENTEMNQRISEDGTPNSSDEEDAMTINSDALRSRADPDVGPIPSIQDILGKYPFQCRNRYLDL</sequence>
<dbReference type="PANTHER" id="PTHR21974:SF2">
    <property type="entry name" value="RE15880P"/>
    <property type="match status" value="1"/>
</dbReference>
<proteinExistence type="predicted"/>